<accession>A0ABQ0PS36</accession>
<name>A0ABQ0PS36_9PROT</name>
<dbReference type="RefSeq" id="WP_061505178.1">
    <property type="nucleotide sequence ID" value="NZ_BAPF01000006.1"/>
</dbReference>
<protein>
    <recommendedName>
        <fullName evidence="3">Phage protein</fullName>
    </recommendedName>
</protein>
<keyword evidence="2" id="KW-1185">Reference proteome</keyword>
<dbReference type="EMBL" id="BAPF01000006">
    <property type="protein sequence ID" value="GBQ77237.1"/>
    <property type="molecule type" value="Genomic_DNA"/>
</dbReference>
<comment type="caution">
    <text evidence="1">The sequence shown here is derived from an EMBL/GenBank/DDBJ whole genome shotgun (WGS) entry which is preliminary data.</text>
</comment>
<organism evidence="1 2">
    <name type="scientific">Acetobacter malorum DSM 14337</name>
    <dbReference type="NCBI Taxonomy" id="1307910"/>
    <lineage>
        <taxon>Bacteria</taxon>
        <taxon>Pseudomonadati</taxon>
        <taxon>Pseudomonadota</taxon>
        <taxon>Alphaproteobacteria</taxon>
        <taxon>Acetobacterales</taxon>
        <taxon>Acetobacteraceae</taxon>
        <taxon>Acetobacter</taxon>
    </lineage>
</organism>
<gene>
    <name evidence="1" type="ORF">AA14337_0759</name>
</gene>
<reference evidence="1" key="1">
    <citation type="submission" date="2013-04" db="EMBL/GenBank/DDBJ databases">
        <title>The genome sequencing project of 58 acetic acid bacteria.</title>
        <authorList>
            <person name="Okamoto-Kainuma A."/>
            <person name="Ishikawa M."/>
            <person name="Umino S."/>
            <person name="Koizumi Y."/>
            <person name="Shiwa Y."/>
            <person name="Yoshikawa H."/>
            <person name="Matsutani M."/>
            <person name="Matsushita K."/>
        </authorList>
    </citation>
    <scope>NUCLEOTIDE SEQUENCE</scope>
    <source>
        <strain evidence="1">DSM 14337</strain>
    </source>
</reference>
<sequence length="84" mass="8842">MIDLTDFERSCLAGIKAYCGAGQRAVYADPRKVEAASKLASLGLLEAELVAAGVYAYALTPEGLAVVDADEAADEELSHSRPKQ</sequence>
<evidence type="ECO:0008006" key="3">
    <source>
        <dbReference type="Google" id="ProtNLM"/>
    </source>
</evidence>
<evidence type="ECO:0000313" key="2">
    <source>
        <dbReference type="Proteomes" id="UP001065047"/>
    </source>
</evidence>
<proteinExistence type="predicted"/>
<evidence type="ECO:0000313" key="1">
    <source>
        <dbReference type="EMBL" id="GBQ77237.1"/>
    </source>
</evidence>
<dbReference type="Proteomes" id="UP001065047">
    <property type="component" value="Unassembled WGS sequence"/>
</dbReference>
<dbReference type="GeneID" id="29556358"/>